<dbReference type="KEGG" id="ocm:CBP12_04235"/>
<dbReference type="Proteomes" id="UP000243793">
    <property type="component" value="Chromosome"/>
</dbReference>
<gene>
    <name evidence="3" type="ORF">CBP12_04235</name>
</gene>
<dbReference type="EMBL" id="CP021376">
    <property type="protein sequence ID" value="ART79456.1"/>
    <property type="molecule type" value="Genomic_DNA"/>
</dbReference>
<dbReference type="InterPro" id="IPR002491">
    <property type="entry name" value="ABC_transptr_periplasmic_BD"/>
</dbReference>
<dbReference type="InterPro" id="IPR050902">
    <property type="entry name" value="ABC_Transporter_SBP"/>
</dbReference>
<accession>A0A1Y0CX40</accession>
<dbReference type="PROSITE" id="PS50983">
    <property type="entry name" value="FE_B12_PBP"/>
    <property type="match status" value="1"/>
</dbReference>
<dbReference type="Pfam" id="PF01497">
    <property type="entry name" value="Peripla_BP_2"/>
    <property type="match status" value="1"/>
</dbReference>
<sequence>MTVRSLVALLWLFAAQSYAEPSRLLSVGSSVTELVFALDAEQQLVAVDSTSDLPPELELKRLGYHRQLSAEGILSTQPSLLIGSAEMGPARALSLVKQAGVKVEQLPEAMDAEQLGANIARLGELLKRPAQAKQLQLSVHQRAASLAEQQTRIKHKKATVFLLLGEGNSVQIAGRDTLANSLIETAGG</sequence>
<dbReference type="PANTHER" id="PTHR30535:SF4">
    <property type="entry name" value="HEMIN-BINDING PERIPLASMIC PROTEIN HMUT"/>
    <property type="match status" value="1"/>
</dbReference>
<evidence type="ECO:0000259" key="2">
    <source>
        <dbReference type="PROSITE" id="PS50983"/>
    </source>
</evidence>
<keyword evidence="4" id="KW-1185">Reference proteome</keyword>
<dbReference type="SUPFAM" id="SSF53807">
    <property type="entry name" value="Helical backbone' metal receptor"/>
    <property type="match status" value="1"/>
</dbReference>
<dbReference type="AlphaFoldDB" id="A0A1Y0CX40"/>
<proteinExistence type="predicted"/>
<name>A0A1Y0CX40_9GAMM</name>
<feature type="chain" id="PRO_5012394959" description="Fe/B12 periplasmic-binding domain-containing protein" evidence="1">
    <location>
        <begin position="20"/>
        <end position="188"/>
    </location>
</feature>
<keyword evidence="1" id="KW-0732">Signal</keyword>
<feature type="domain" description="Fe/B12 periplasmic-binding" evidence="2">
    <location>
        <begin position="23"/>
        <end position="188"/>
    </location>
</feature>
<dbReference type="PANTHER" id="PTHR30535">
    <property type="entry name" value="VITAMIN B12-BINDING PROTEIN"/>
    <property type="match status" value="1"/>
</dbReference>
<dbReference type="RefSeq" id="WP_086963276.1">
    <property type="nucleotide sequence ID" value="NZ_CP021376.1"/>
</dbReference>
<evidence type="ECO:0000256" key="1">
    <source>
        <dbReference type="SAM" id="SignalP"/>
    </source>
</evidence>
<evidence type="ECO:0000313" key="4">
    <source>
        <dbReference type="Proteomes" id="UP000243793"/>
    </source>
</evidence>
<feature type="signal peptide" evidence="1">
    <location>
        <begin position="1"/>
        <end position="19"/>
    </location>
</feature>
<reference evidence="4" key="1">
    <citation type="submission" date="2017-05" db="EMBL/GenBank/DDBJ databases">
        <authorList>
            <person name="Sung H."/>
        </authorList>
    </citation>
    <scope>NUCLEOTIDE SEQUENCE [LARGE SCALE GENOMIC DNA]</scope>
    <source>
        <strain evidence="4">AMac2203</strain>
    </source>
</reference>
<protein>
    <recommendedName>
        <fullName evidence="2">Fe/B12 periplasmic-binding domain-containing protein</fullName>
    </recommendedName>
</protein>
<evidence type="ECO:0000313" key="3">
    <source>
        <dbReference type="EMBL" id="ART79456.1"/>
    </source>
</evidence>
<organism evidence="3 4">
    <name type="scientific">Oceanisphaera avium</name>
    <dbReference type="NCBI Taxonomy" id="1903694"/>
    <lineage>
        <taxon>Bacteria</taxon>
        <taxon>Pseudomonadati</taxon>
        <taxon>Pseudomonadota</taxon>
        <taxon>Gammaproteobacteria</taxon>
        <taxon>Aeromonadales</taxon>
        <taxon>Aeromonadaceae</taxon>
        <taxon>Oceanisphaera</taxon>
    </lineage>
</organism>
<dbReference type="OrthoDB" id="9797736at2"/>
<dbReference type="Gene3D" id="3.40.50.1980">
    <property type="entry name" value="Nitrogenase molybdenum iron protein domain"/>
    <property type="match status" value="1"/>
</dbReference>